<evidence type="ECO:0000313" key="3">
    <source>
        <dbReference type="Proteomes" id="UP000224567"/>
    </source>
</evidence>
<reference evidence="2 3" key="1">
    <citation type="journal article" date="2017" name="Genome Biol.">
        <title>New reference genome sequences of hot pepper reveal the massive evolution of plant disease-resistance genes by retroduplication.</title>
        <authorList>
            <person name="Kim S."/>
            <person name="Park J."/>
            <person name="Yeom S.I."/>
            <person name="Kim Y.M."/>
            <person name="Seo E."/>
            <person name="Kim K.T."/>
            <person name="Kim M.S."/>
            <person name="Lee J.M."/>
            <person name="Cheong K."/>
            <person name="Shin H.S."/>
            <person name="Kim S.B."/>
            <person name="Han K."/>
            <person name="Lee J."/>
            <person name="Park M."/>
            <person name="Lee H.A."/>
            <person name="Lee H.Y."/>
            <person name="Lee Y."/>
            <person name="Oh S."/>
            <person name="Lee J.H."/>
            <person name="Choi E."/>
            <person name="Choi E."/>
            <person name="Lee S.E."/>
            <person name="Jeon J."/>
            <person name="Kim H."/>
            <person name="Choi G."/>
            <person name="Song H."/>
            <person name="Lee J."/>
            <person name="Lee S.C."/>
            <person name="Kwon J.K."/>
            <person name="Lee H.Y."/>
            <person name="Koo N."/>
            <person name="Hong Y."/>
            <person name="Kim R.W."/>
            <person name="Kang W.H."/>
            <person name="Huh J.H."/>
            <person name="Kang B.C."/>
            <person name="Yang T.J."/>
            <person name="Lee Y.H."/>
            <person name="Bennetzen J.L."/>
            <person name="Choi D."/>
        </authorList>
    </citation>
    <scope>NUCLEOTIDE SEQUENCE [LARGE SCALE GENOMIC DNA]</scope>
    <source>
        <strain evidence="3">cv. PBC81</strain>
    </source>
</reference>
<dbReference type="GO" id="GO:0003676">
    <property type="term" value="F:nucleic acid binding"/>
    <property type="evidence" value="ECO:0007669"/>
    <property type="project" value="InterPro"/>
</dbReference>
<name>A0A2G2VLD1_CAPBA</name>
<comment type="caution">
    <text evidence="2">The sequence shown here is derived from an EMBL/GenBank/DDBJ whole genome shotgun (WGS) entry which is preliminary data.</text>
</comment>
<dbReference type="Proteomes" id="UP000224567">
    <property type="component" value="Unassembled WGS sequence"/>
</dbReference>
<dbReference type="InterPro" id="IPR000467">
    <property type="entry name" value="G_patch_dom"/>
</dbReference>
<protein>
    <recommendedName>
        <fullName evidence="1">G-patch domain-containing protein</fullName>
    </recommendedName>
</protein>
<dbReference type="EMBL" id="MLFT02000011">
    <property type="protein sequence ID" value="PHT33767.1"/>
    <property type="molecule type" value="Genomic_DNA"/>
</dbReference>
<reference evidence="3" key="2">
    <citation type="journal article" date="2017" name="J. Anim. Genet.">
        <title>Multiple reference genome sequences of hot pepper reveal the massive evolution of plant disease resistance genes by retroduplication.</title>
        <authorList>
            <person name="Kim S."/>
            <person name="Park J."/>
            <person name="Yeom S.-I."/>
            <person name="Kim Y.-M."/>
            <person name="Seo E."/>
            <person name="Kim K.-T."/>
            <person name="Kim M.-S."/>
            <person name="Lee J.M."/>
            <person name="Cheong K."/>
            <person name="Shin H.-S."/>
            <person name="Kim S.-B."/>
            <person name="Han K."/>
            <person name="Lee J."/>
            <person name="Park M."/>
            <person name="Lee H.-A."/>
            <person name="Lee H.-Y."/>
            <person name="Lee Y."/>
            <person name="Oh S."/>
            <person name="Lee J.H."/>
            <person name="Choi E."/>
            <person name="Choi E."/>
            <person name="Lee S.E."/>
            <person name="Jeon J."/>
            <person name="Kim H."/>
            <person name="Choi G."/>
            <person name="Song H."/>
            <person name="Lee J."/>
            <person name="Lee S.-C."/>
            <person name="Kwon J.-K."/>
            <person name="Lee H.-Y."/>
            <person name="Koo N."/>
            <person name="Hong Y."/>
            <person name="Kim R.W."/>
            <person name="Kang W.-H."/>
            <person name="Huh J.H."/>
            <person name="Kang B.-C."/>
            <person name="Yang T.-J."/>
            <person name="Lee Y.-H."/>
            <person name="Bennetzen J.L."/>
            <person name="Choi D."/>
        </authorList>
    </citation>
    <scope>NUCLEOTIDE SEQUENCE [LARGE SCALE GENOMIC DNA]</scope>
    <source>
        <strain evidence="3">cv. PBC81</strain>
    </source>
</reference>
<dbReference type="AlphaFoldDB" id="A0A2G2VLD1"/>
<dbReference type="OrthoDB" id="1747505at2759"/>
<proteinExistence type="predicted"/>
<dbReference type="Pfam" id="PF01585">
    <property type="entry name" value="G-patch"/>
    <property type="match status" value="1"/>
</dbReference>
<sequence>MQPNDYSVEDQLKKTLALISVMSLLMSFEDHKNALMEVLCGVRIPKKMVESEILKYGYQPKTGLGLRADGIVEPIQLKHQKGTTGLRYEPISRGAYSEGFGVTVFMPAQVPVS</sequence>
<accession>A0A2G2VLD1</accession>
<evidence type="ECO:0000259" key="1">
    <source>
        <dbReference type="PROSITE" id="PS50174"/>
    </source>
</evidence>
<evidence type="ECO:0000313" key="2">
    <source>
        <dbReference type="EMBL" id="PHT33767.1"/>
    </source>
</evidence>
<keyword evidence="3" id="KW-1185">Reference proteome</keyword>
<gene>
    <name evidence="2" type="ORF">CQW23_25567</name>
</gene>
<feature type="domain" description="G-patch" evidence="1">
    <location>
        <begin position="45"/>
        <end position="91"/>
    </location>
</feature>
<organism evidence="2 3">
    <name type="scientific">Capsicum baccatum</name>
    <name type="common">Peruvian pepper</name>
    <dbReference type="NCBI Taxonomy" id="33114"/>
    <lineage>
        <taxon>Eukaryota</taxon>
        <taxon>Viridiplantae</taxon>
        <taxon>Streptophyta</taxon>
        <taxon>Embryophyta</taxon>
        <taxon>Tracheophyta</taxon>
        <taxon>Spermatophyta</taxon>
        <taxon>Magnoliopsida</taxon>
        <taxon>eudicotyledons</taxon>
        <taxon>Gunneridae</taxon>
        <taxon>Pentapetalae</taxon>
        <taxon>asterids</taxon>
        <taxon>lamiids</taxon>
        <taxon>Solanales</taxon>
        <taxon>Solanaceae</taxon>
        <taxon>Solanoideae</taxon>
        <taxon>Capsiceae</taxon>
        <taxon>Capsicum</taxon>
    </lineage>
</organism>
<dbReference type="PROSITE" id="PS50174">
    <property type="entry name" value="G_PATCH"/>
    <property type="match status" value="1"/>
</dbReference>